<dbReference type="InterPro" id="IPR000888">
    <property type="entry name" value="RmlC-like"/>
</dbReference>
<dbReference type="Gene3D" id="2.60.120.10">
    <property type="entry name" value="Jelly Rolls"/>
    <property type="match status" value="1"/>
</dbReference>
<evidence type="ECO:0000256" key="7">
    <source>
        <dbReference type="RuleBase" id="RU364069"/>
    </source>
</evidence>
<evidence type="ECO:0000313" key="8">
    <source>
        <dbReference type="EMBL" id="EIJ43123.1"/>
    </source>
</evidence>
<dbReference type="CDD" id="cd00438">
    <property type="entry name" value="cupin_RmlC"/>
    <property type="match status" value="1"/>
</dbReference>
<comment type="subunit">
    <text evidence="7">Homodimer.</text>
</comment>
<dbReference type="GO" id="GO:0000271">
    <property type="term" value="P:polysaccharide biosynthetic process"/>
    <property type="evidence" value="ECO:0007669"/>
    <property type="project" value="TreeGrafter"/>
</dbReference>
<evidence type="ECO:0000313" key="9">
    <source>
        <dbReference type="Proteomes" id="UP000005744"/>
    </source>
</evidence>
<dbReference type="InterPro" id="IPR014710">
    <property type="entry name" value="RmlC-like_jellyroll"/>
</dbReference>
<dbReference type="AlphaFoldDB" id="I3CHN0"/>
<dbReference type="SUPFAM" id="SSF51182">
    <property type="entry name" value="RmlC-like cupins"/>
    <property type="match status" value="1"/>
</dbReference>
<sequence length="179" mass="20723">MKFTQTTLAGAYLIEPELRIDERGFFARAWCEQEFTAQGLNPRLVQCNISFNHKKGTLRGMHYQAKPHEEVKVVRCTAGAIYDVIIDIRPDSPTFKSWFAVELTANNHKMLYIPEGFAHGFQTLVDNTEVFYQMSAFYHAESARGIRWDSPLVGIQWLIENPIISERDRGFLEWIATEY</sequence>
<feature type="site" description="Participates in a stacking interaction with the thymidine ring of dTDP-4-oxo-6-deoxyglucose" evidence="6">
    <location>
        <position position="138"/>
    </location>
</feature>
<dbReference type="STRING" id="395493.BegalDRAFT_2269"/>
<organism evidence="8 9">
    <name type="scientific">Beggiatoa alba B18LD</name>
    <dbReference type="NCBI Taxonomy" id="395493"/>
    <lineage>
        <taxon>Bacteria</taxon>
        <taxon>Pseudomonadati</taxon>
        <taxon>Pseudomonadota</taxon>
        <taxon>Gammaproteobacteria</taxon>
        <taxon>Thiotrichales</taxon>
        <taxon>Thiotrichaceae</taxon>
        <taxon>Beggiatoa</taxon>
    </lineage>
</organism>
<dbReference type="Pfam" id="PF00908">
    <property type="entry name" value="dTDP_sugar_isom"/>
    <property type="match status" value="1"/>
</dbReference>
<name>I3CHN0_9GAMM</name>
<keyword evidence="7" id="KW-0413">Isomerase</keyword>
<dbReference type="RefSeq" id="WP_002690053.1">
    <property type="nucleotide sequence ID" value="NZ_JH600070.1"/>
</dbReference>
<comment type="catalytic activity">
    <reaction evidence="1 7">
        <text>dTDP-4-dehydro-6-deoxy-alpha-D-glucose = dTDP-4-dehydro-beta-L-rhamnose</text>
        <dbReference type="Rhea" id="RHEA:16969"/>
        <dbReference type="ChEBI" id="CHEBI:57649"/>
        <dbReference type="ChEBI" id="CHEBI:62830"/>
        <dbReference type="EC" id="5.1.3.13"/>
    </reaction>
</comment>
<evidence type="ECO:0000256" key="3">
    <source>
        <dbReference type="ARBA" id="ARBA00012098"/>
    </source>
</evidence>
<gene>
    <name evidence="8" type="ORF">BegalDRAFT_2269</name>
</gene>
<evidence type="ECO:0000256" key="4">
    <source>
        <dbReference type="ARBA" id="ARBA00019595"/>
    </source>
</evidence>
<dbReference type="PANTHER" id="PTHR21047:SF2">
    <property type="entry name" value="THYMIDINE DIPHOSPHO-4-KETO-RHAMNOSE 3,5-EPIMERASE"/>
    <property type="match status" value="1"/>
</dbReference>
<keyword evidence="9" id="KW-1185">Reference proteome</keyword>
<dbReference type="HOGENOM" id="CLU_090940_1_0_6"/>
<dbReference type="OrthoDB" id="9800680at2"/>
<dbReference type="GO" id="GO:0019305">
    <property type="term" value="P:dTDP-rhamnose biosynthetic process"/>
    <property type="evidence" value="ECO:0007669"/>
    <property type="project" value="UniProtKB-UniRule"/>
</dbReference>
<comment type="function">
    <text evidence="2 7">Catalyzes the epimerization of the C3' and C5'positions of dTDP-6-deoxy-D-xylo-4-hexulose, forming dTDP-6-deoxy-L-lyxo-4-hexulose.</text>
</comment>
<dbReference type="GO" id="GO:0008830">
    <property type="term" value="F:dTDP-4-dehydrorhamnose 3,5-epimerase activity"/>
    <property type="evidence" value="ECO:0007669"/>
    <property type="project" value="UniProtKB-UniRule"/>
</dbReference>
<dbReference type="PANTHER" id="PTHR21047">
    <property type="entry name" value="DTDP-6-DEOXY-D-GLUCOSE-3,5 EPIMERASE"/>
    <property type="match status" value="1"/>
</dbReference>
<comment type="pathway">
    <text evidence="7">Carbohydrate biosynthesis; dTDP-L-rhamnose biosynthesis.</text>
</comment>
<dbReference type="Proteomes" id="UP000005744">
    <property type="component" value="Unassembled WGS sequence"/>
</dbReference>
<accession>I3CHN0</accession>
<dbReference type="NCBIfam" id="TIGR01221">
    <property type="entry name" value="rmlC"/>
    <property type="match status" value="1"/>
</dbReference>
<dbReference type="eggNOG" id="COG1898">
    <property type="taxonomic scope" value="Bacteria"/>
</dbReference>
<evidence type="ECO:0000256" key="6">
    <source>
        <dbReference type="PIRSR" id="PIRSR600888-3"/>
    </source>
</evidence>
<feature type="active site" description="Proton donor" evidence="5">
    <location>
        <position position="132"/>
    </location>
</feature>
<feature type="active site" description="Proton acceptor" evidence="5">
    <location>
        <position position="62"/>
    </location>
</feature>
<dbReference type="EC" id="5.1.3.13" evidence="3 7"/>
<dbReference type="UniPathway" id="UPA00124"/>
<proteinExistence type="inferred from homology"/>
<comment type="similarity">
    <text evidence="7">Belongs to the dTDP-4-dehydrorhamnose 3,5-epimerase family.</text>
</comment>
<evidence type="ECO:0000256" key="5">
    <source>
        <dbReference type="PIRSR" id="PIRSR600888-1"/>
    </source>
</evidence>
<evidence type="ECO:0000256" key="2">
    <source>
        <dbReference type="ARBA" id="ARBA00001997"/>
    </source>
</evidence>
<dbReference type="EMBL" id="JH600070">
    <property type="protein sequence ID" value="EIJ43123.1"/>
    <property type="molecule type" value="Genomic_DNA"/>
</dbReference>
<dbReference type="GO" id="GO:0005829">
    <property type="term" value="C:cytosol"/>
    <property type="evidence" value="ECO:0007669"/>
    <property type="project" value="TreeGrafter"/>
</dbReference>
<protein>
    <recommendedName>
        <fullName evidence="4 7">dTDP-4-dehydrorhamnose 3,5-epimerase</fullName>
        <ecNumber evidence="3 7">5.1.3.13</ecNumber>
    </recommendedName>
    <alternativeName>
        <fullName evidence="7">Thymidine diphospho-4-keto-rhamnose 3,5-epimerase</fullName>
    </alternativeName>
</protein>
<dbReference type="InterPro" id="IPR011051">
    <property type="entry name" value="RmlC_Cupin_sf"/>
</dbReference>
<evidence type="ECO:0000256" key="1">
    <source>
        <dbReference type="ARBA" id="ARBA00001298"/>
    </source>
</evidence>
<reference evidence="8 9" key="1">
    <citation type="submission" date="2011-11" db="EMBL/GenBank/DDBJ databases">
        <title>Improved High-Quality Draft sequence of Beggiatoa alba B18lD.</title>
        <authorList>
            <consortium name="US DOE Joint Genome Institute"/>
            <person name="Lucas S."/>
            <person name="Han J."/>
            <person name="Lapidus A."/>
            <person name="Cheng J.-F."/>
            <person name="Goodwin L."/>
            <person name="Pitluck S."/>
            <person name="Peters L."/>
            <person name="Mikhailova N."/>
            <person name="Held B."/>
            <person name="Detter J.C."/>
            <person name="Han C."/>
            <person name="Tapia R."/>
            <person name="Land M."/>
            <person name="Hauser L."/>
            <person name="Kyrpides N."/>
            <person name="Ivanova N."/>
            <person name="Pagani I."/>
            <person name="Samuel K."/>
            <person name="Teske A."/>
            <person name="Mueller J."/>
            <person name="Woyke T."/>
        </authorList>
    </citation>
    <scope>NUCLEOTIDE SEQUENCE [LARGE SCALE GENOMIC DNA]</scope>
    <source>
        <strain evidence="8 9">B18LD</strain>
    </source>
</reference>